<evidence type="ECO:0000256" key="4">
    <source>
        <dbReference type="ARBA" id="ARBA00022692"/>
    </source>
</evidence>
<dbReference type="EMBL" id="JANCYU010000007">
    <property type="protein sequence ID" value="KAK4522663.1"/>
    <property type="molecule type" value="Genomic_DNA"/>
</dbReference>
<evidence type="ECO:0000256" key="8">
    <source>
        <dbReference type="ARBA" id="ARBA00023011"/>
    </source>
</evidence>
<comment type="subcellular location">
    <subcellularLocation>
        <location evidence="1">Endoplasmic reticulum membrane</location>
        <topology evidence="1">Multi-pass membrane protein</topology>
    </subcellularLocation>
</comment>
<feature type="transmembrane region" description="Helical" evidence="13">
    <location>
        <begin position="84"/>
        <end position="105"/>
    </location>
</feature>
<feature type="transmembrane region" description="Helical" evidence="13">
    <location>
        <begin position="117"/>
        <end position="135"/>
    </location>
</feature>
<proteinExistence type="inferred from homology"/>
<evidence type="ECO:0008006" key="16">
    <source>
        <dbReference type="Google" id="ProtNLM"/>
    </source>
</evidence>
<evidence type="ECO:0000256" key="1">
    <source>
        <dbReference type="ARBA" id="ARBA00004477"/>
    </source>
</evidence>
<dbReference type="AlphaFoldDB" id="A0AAV9I2S8"/>
<accession>A0AAV9I2S8</accession>
<evidence type="ECO:0000313" key="14">
    <source>
        <dbReference type="EMBL" id="KAK4522663.1"/>
    </source>
</evidence>
<protein>
    <recommendedName>
        <fullName evidence="16">Ergosterol biosynthetic protein 28</fullName>
    </recommendedName>
</protein>
<evidence type="ECO:0000256" key="11">
    <source>
        <dbReference type="ARBA" id="ARBA00023166"/>
    </source>
</evidence>
<evidence type="ECO:0000256" key="7">
    <source>
        <dbReference type="ARBA" id="ARBA00022989"/>
    </source>
</evidence>
<dbReference type="InterPro" id="IPR005352">
    <property type="entry name" value="Erg28"/>
</dbReference>
<evidence type="ECO:0000256" key="6">
    <source>
        <dbReference type="ARBA" id="ARBA00022955"/>
    </source>
</evidence>
<evidence type="ECO:0000256" key="12">
    <source>
        <dbReference type="ARBA" id="ARBA00023221"/>
    </source>
</evidence>
<evidence type="ECO:0000256" key="9">
    <source>
        <dbReference type="ARBA" id="ARBA00023098"/>
    </source>
</evidence>
<dbReference type="GO" id="GO:0005789">
    <property type="term" value="C:endoplasmic reticulum membrane"/>
    <property type="evidence" value="ECO:0007669"/>
    <property type="project" value="UniProtKB-SubCell"/>
</dbReference>
<keyword evidence="15" id="KW-1185">Reference proteome</keyword>
<dbReference type="GO" id="GO:0016126">
    <property type="term" value="P:sterol biosynthetic process"/>
    <property type="evidence" value="ECO:0007669"/>
    <property type="project" value="UniProtKB-KW"/>
</dbReference>
<dbReference type="PANTHER" id="PTHR15451:SF19">
    <property type="entry name" value="ERGOSTEROL BIOSYNTHETIC PROTEIN 28 HOMOLOG"/>
    <property type="match status" value="1"/>
</dbReference>
<comment type="similarity">
    <text evidence="2">Belongs to the ERG28 family.</text>
</comment>
<name>A0AAV9I2S8_9RHOD</name>
<keyword evidence="8" id="KW-0756">Sterol biosynthesis</keyword>
<evidence type="ECO:0000256" key="13">
    <source>
        <dbReference type="SAM" id="Phobius"/>
    </source>
</evidence>
<dbReference type="Pfam" id="PF03694">
    <property type="entry name" value="Erg28"/>
    <property type="match status" value="1"/>
</dbReference>
<evidence type="ECO:0000256" key="3">
    <source>
        <dbReference type="ARBA" id="ARBA00022516"/>
    </source>
</evidence>
<feature type="transmembrane region" description="Helical" evidence="13">
    <location>
        <begin position="156"/>
        <end position="178"/>
    </location>
</feature>
<sequence>MMVWLRLWVGLTGMAGFAAAIGAWWNPSSPIDTIYRNIAPSHLLASPMDEASSSLVSRLYATWLFLSTVVRCTFMLSSEFSLPLAVVTLATYVVAWVHFAVEIFIYHTVPLKPGGQAPLLVASVSIGWMLWYLMAMRSTRKAEYRKKAKTKERPKVKCVEIQQLISIFAIAVGCVAFGKDSTIPRSAQ</sequence>
<dbReference type="Proteomes" id="UP001300502">
    <property type="component" value="Unassembled WGS sequence"/>
</dbReference>
<dbReference type="PANTHER" id="PTHR15451">
    <property type="entry name" value="ERGOSTEROL BIOSYNTHETIC PROTEIN 28-RELATED"/>
    <property type="match status" value="1"/>
</dbReference>
<keyword evidence="3" id="KW-0444">Lipid biosynthesis</keyword>
<organism evidence="14 15">
    <name type="scientific">Galdieria yellowstonensis</name>
    <dbReference type="NCBI Taxonomy" id="3028027"/>
    <lineage>
        <taxon>Eukaryota</taxon>
        <taxon>Rhodophyta</taxon>
        <taxon>Bangiophyceae</taxon>
        <taxon>Galdieriales</taxon>
        <taxon>Galdieriaceae</taxon>
        <taxon>Galdieria</taxon>
    </lineage>
</organism>
<keyword evidence="10 13" id="KW-0472">Membrane</keyword>
<keyword evidence="5" id="KW-0256">Endoplasmic reticulum</keyword>
<comment type="caution">
    <text evidence="14">The sequence shown here is derived from an EMBL/GenBank/DDBJ whole genome shotgun (WGS) entry which is preliminary data.</text>
</comment>
<feature type="transmembrane region" description="Helical" evidence="13">
    <location>
        <begin position="59"/>
        <end position="77"/>
    </location>
</feature>
<keyword evidence="7 13" id="KW-1133">Transmembrane helix</keyword>
<keyword evidence="6" id="KW-0752">Steroid biosynthesis</keyword>
<keyword evidence="11" id="KW-1207">Sterol metabolism</keyword>
<dbReference type="GO" id="GO:0030674">
    <property type="term" value="F:protein-macromolecule adaptor activity"/>
    <property type="evidence" value="ECO:0007669"/>
    <property type="project" value="TreeGrafter"/>
</dbReference>
<reference evidence="14 15" key="1">
    <citation type="submission" date="2022-07" db="EMBL/GenBank/DDBJ databases">
        <title>Genome-wide signatures of adaptation to extreme environments.</title>
        <authorList>
            <person name="Cho C.H."/>
            <person name="Yoon H.S."/>
        </authorList>
    </citation>
    <scope>NUCLEOTIDE SEQUENCE [LARGE SCALE GENOMIC DNA]</scope>
    <source>
        <strain evidence="14 15">108.79 E11</strain>
    </source>
</reference>
<evidence type="ECO:0000256" key="10">
    <source>
        <dbReference type="ARBA" id="ARBA00023136"/>
    </source>
</evidence>
<keyword evidence="12" id="KW-0753">Steroid metabolism</keyword>
<keyword evidence="4 13" id="KW-0812">Transmembrane</keyword>
<feature type="transmembrane region" description="Helical" evidence="13">
    <location>
        <begin position="7"/>
        <end position="25"/>
    </location>
</feature>
<evidence type="ECO:0000256" key="2">
    <source>
        <dbReference type="ARBA" id="ARBA00005377"/>
    </source>
</evidence>
<keyword evidence="9" id="KW-0443">Lipid metabolism</keyword>
<gene>
    <name evidence="14" type="ORF">GAYE_PCTG14G0553</name>
</gene>
<evidence type="ECO:0000313" key="15">
    <source>
        <dbReference type="Proteomes" id="UP001300502"/>
    </source>
</evidence>
<evidence type="ECO:0000256" key="5">
    <source>
        <dbReference type="ARBA" id="ARBA00022824"/>
    </source>
</evidence>